<dbReference type="EMBL" id="QXFZ01000478">
    <property type="protein sequence ID" value="KAE9114851.1"/>
    <property type="molecule type" value="Genomic_DNA"/>
</dbReference>
<feature type="compositionally biased region" description="Basic and acidic residues" evidence="5">
    <location>
        <begin position="201"/>
        <end position="230"/>
    </location>
</feature>
<dbReference type="CDD" id="cd16983">
    <property type="entry name" value="CID_SCAF8_like"/>
    <property type="match status" value="1"/>
</dbReference>
<dbReference type="Proteomes" id="UP000437068">
    <property type="component" value="Unassembled WGS sequence"/>
</dbReference>
<dbReference type="EMBL" id="QXGA01000521">
    <property type="protein sequence ID" value="KAE9144703.1"/>
    <property type="molecule type" value="Genomic_DNA"/>
</dbReference>
<evidence type="ECO:0000256" key="3">
    <source>
        <dbReference type="ARBA" id="ARBA00022833"/>
    </source>
</evidence>
<feature type="domain" description="C3H1-type" evidence="6">
    <location>
        <begin position="389"/>
        <end position="416"/>
    </location>
</feature>
<dbReference type="EMBL" id="QXFX01000482">
    <property type="protein sequence ID" value="KAE9114042.1"/>
    <property type="molecule type" value="Genomic_DNA"/>
</dbReference>
<evidence type="ECO:0000256" key="4">
    <source>
        <dbReference type="PROSITE-ProRule" id="PRU00723"/>
    </source>
</evidence>
<evidence type="ECO:0008006" key="28">
    <source>
        <dbReference type="Google" id="ProtNLM"/>
    </source>
</evidence>
<feature type="domain" description="C3H1-type" evidence="6">
    <location>
        <begin position="431"/>
        <end position="458"/>
    </location>
</feature>
<evidence type="ECO:0000313" key="17">
    <source>
        <dbReference type="EMBL" id="KAE9343399.1"/>
    </source>
</evidence>
<feature type="compositionally biased region" description="Polar residues" evidence="5">
    <location>
        <begin position="569"/>
        <end position="590"/>
    </location>
</feature>
<feature type="zinc finger region" description="C3H1-type" evidence="4">
    <location>
        <begin position="389"/>
        <end position="416"/>
    </location>
</feature>
<dbReference type="Proteomes" id="UP000460718">
    <property type="component" value="Unassembled WGS sequence"/>
</dbReference>
<dbReference type="InterPro" id="IPR000571">
    <property type="entry name" value="Znf_CCCH"/>
</dbReference>
<evidence type="ECO:0000313" key="24">
    <source>
        <dbReference type="Proteomes" id="UP000460718"/>
    </source>
</evidence>
<dbReference type="Proteomes" id="UP000488956">
    <property type="component" value="Unassembled WGS sequence"/>
</dbReference>
<feature type="region of interest" description="Disordered" evidence="5">
    <location>
        <begin position="176"/>
        <end position="393"/>
    </location>
</feature>
<feature type="compositionally biased region" description="Low complexity" evidence="5">
    <location>
        <begin position="472"/>
        <end position="483"/>
    </location>
</feature>
<feature type="region of interest" description="Disordered" evidence="5">
    <location>
        <begin position="459"/>
        <end position="649"/>
    </location>
</feature>
<dbReference type="AlphaFoldDB" id="A0A6A3ZGF8"/>
<dbReference type="GO" id="GO:0008270">
    <property type="term" value="F:zinc ion binding"/>
    <property type="evidence" value="ECO:0007669"/>
    <property type="project" value="UniProtKB-KW"/>
</dbReference>
<evidence type="ECO:0000313" key="19">
    <source>
        <dbReference type="Proteomes" id="UP000433483"/>
    </source>
</evidence>
<evidence type="ECO:0000313" key="16">
    <source>
        <dbReference type="EMBL" id="KAE9312434.1"/>
    </source>
</evidence>
<dbReference type="Proteomes" id="UP000476176">
    <property type="component" value="Unassembled WGS sequence"/>
</dbReference>
<evidence type="ECO:0000313" key="23">
    <source>
        <dbReference type="Proteomes" id="UP000441208"/>
    </source>
</evidence>
<evidence type="ECO:0000256" key="2">
    <source>
        <dbReference type="ARBA" id="ARBA00022771"/>
    </source>
</evidence>
<protein>
    <recommendedName>
        <fullName evidence="28">C3H1-type domain-containing protein</fullName>
    </recommendedName>
</protein>
<proteinExistence type="predicted"/>
<dbReference type="EMBL" id="QXGB01000465">
    <property type="protein sequence ID" value="KAE9213919.1"/>
    <property type="molecule type" value="Genomic_DNA"/>
</dbReference>
<dbReference type="EMBL" id="QXFY01000470">
    <property type="protein sequence ID" value="KAE9343399.1"/>
    <property type="molecule type" value="Genomic_DNA"/>
</dbReference>
<evidence type="ECO:0000313" key="13">
    <source>
        <dbReference type="EMBL" id="KAE9213919.1"/>
    </source>
</evidence>
<feature type="compositionally biased region" description="Acidic residues" evidence="5">
    <location>
        <begin position="630"/>
        <end position="649"/>
    </location>
</feature>
<dbReference type="SUPFAM" id="SSF48464">
    <property type="entry name" value="ENTH/VHS domain"/>
    <property type="match status" value="1"/>
</dbReference>
<evidence type="ECO:0000313" key="20">
    <source>
        <dbReference type="Proteomes" id="UP000437068"/>
    </source>
</evidence>
<dbReference type="Pfam" id="PF00642">
    <property type="entry name" value="zf-CCCH"/>
    <property type="match status" value="1"/>
</dbReference>
<dbReference type="Proteomes" id="UP000429523">
    <property type="component" value="Unassembled WGS sequence"/>
</dbReference>
<feature type="compositionally biased region" description="Low complexity" evidence="5">
    <location>
        <begin position="299"/>
        <end position="311"/>
    </location>
</feature>
<gene>
    <name evidence="16" type="ORF">PF001_g9239</name>
    <name evidence="15" type="ORF">PF002_g11648</name>
    <name evidence="14" type="ORF">PF004_g10149</name>
    <name evidence="13" type="ORF">PF005_g10027</name>
    <name evidence="12" type="ORF">PF006_g10384</name>
    <name evidence="11" type="ORF">PF007_g10232</name>
    <name evidence="17" type="ORF">PF008_g9696</name>
    <name evidence="8" type="ORF">PF009_g12446</name>
    <name evidence="10" type="ORF">PF010_g9842</name>
    <name evidence="9" type="ORF">PF011_g10190</name>
</gene>
<keyword evidence="2 4" id="KW-0863">Zinc-finger</keyword>
<dbReference type="InterPro" id="IPR036855">
    <property type="entry name" value="Znf_CCCH_sf"/>
</dbReference>
<dbReference type="EMBL" id="QXGD01000537">
    <property type="protein sequence ID" value="KAE9235014.1"/>
    <property type="molecule type" value="Genomic_DNA"/>
</dbReference>
<dbReference type="EMBL" id="QXFW01000528">
    <property type="protein sequence ID" value="KAE9009627.1"/>
    <property type="molecule type" value="Genomic_DNA"/>
</dbReference>
<dbReference type="InterPro" id="IPR008942">
    <property type="entry name" value="ENTH_VHS"/>
</dbReference>
<dbReference type="Pfam" id="PF04818">
    <property type="entry name" value="CID"/>
    <property type="match status" value="1"/>
</dbReference>
<evidence type="ECO:0000313" key="8">
    <source>
        <dbReference type="EMBL" id="KAE8937658.1"/>
    </source>
</evidence>
<dbReference type="Gene3D" id="3.30.1370.210">
    <property type="match status" value="1"/>
</dbReference>
<dbReference type="Proteomes" id="UP000486351">
    <property type="component" value="Unassembled WGS sequence"/>
</dbReference>
<evidence type="ECO:0000313" key="11">
    <source>
        <dbReference type="EMBL" id="KAE9114851.1"/>
    </source>
</evidence>
<evidence type="ECO:0000313" key="10">
    <source>
        <dbReference type="EMBL" id="KAE9114042.1"/>
    </source>
</evidence>
<dbReference type="Proteomes" id="UP000440367">
    <property type="component" value="Unassembled WGS sequence"/>
</dbReference>
<keyword evidence="19" id="KW-1185">Reference proteome</keyword>
<sequence>MGGHEHHKSSRVWEGFEKLKQALEGLATAKGVSQSRIGAVAKLAAHYSKFYKHVVHDIEMFVWKAEVEHRLAGLYAIDAIIRQAHAKNDPKDAYVKRFLIRLSDTIAAVKKVPEQSQSKVRHVIEEWQKRGIYTSKQIEDVGGREYLYNGQEERSGNVTPRTSPGKLASLLSIIKQKKEQQVHSGDPQSRPPQEGSFGGDGRQRDDAGAFNHRNYDDRRTDDQRYERRDAGGIMGDAPGAPMGGGRVRRAPEDRDGEFDDRDPKKARGSRWGPPKLDNDRPAPIITSLDREGDFRPDSGRSGYRSPPGSSRQAPLLQSPRAGPPRHEEWNRNAPSSRGSGAGWPREGVRSPQSGGPGRQNASPYEQGGMQRSPFSGSDDRRSPGNRIPGTSGEVCRNFLAGRCTFGDRCWHIHDPQVVASGGGRPETGDLKRKTVLCNNYPLGKCRFGDKCSFAHGEDELDTSARLPPRPPQQGEQPGGRWQPSPSARPAMEQSRISPSANAPAPSSQARSYGASQVYNEPHGDRGSRGGDSSVSYANAAAPSPSGRRLPSDHQPISAAPTQGYPGTYGTASSPYGATGGSTYTTNQGPSFSGGADQGRTHVSGSAPVLPPPGAGSQSYGAAPSAKVLADDDDGDTVEPEFTLEYDDDD</sequence>
<dbReference type="OrthoDB" id="79367at2759"/>
<feature type="domain" description="CID" evidence="7">
    <location>
        <begin position="11"/>
        <end position="149"/>
    </location>
</feature>
<keyword evidence="1 4" id="KW-0479">Metal-binding</keyword>
<dbReference type="Proteomes" id="UP000441208">
    <property type="component" value="Unassembled WGS sequence"/>
</dbReference>
<evidence type="ECO:0000313" key="9">
    <source>
        <dbReference type="EMBL" id="KAE9009627.1"/>
    </source>
</evidence>
<organism evidence="15 21">
    <name type="scientific">Phytophthora fragariae</name>
    <dbReference type="NCBI Taxonomy" id="53985"/>
    <lineage>
        <taxon>Eukaryota</taxon>
        <taxon>Sar</taxon>
        <taxon>Stramenopiles</taxon>
        <taxon>Oomycota</taxon>
        <taxon>Peronosporomycetes</taxon>
        <taxon>Peronosporales</taxon>
        <taxon>Peronosporaceae</taxon>
        <taxon>Phytophthora</taxon>
    </lineage>
</organism>
<dbReference type="PROSITE" id="PS50103">
    <property type="entry name" value="ZF_C3H1"/>
    <property type="match status" value="2"/>
</dbReference>
<dbReference type="Gene3D" id="1.25.40.90">
    <property type="match status" value="1"/>
</dbReference>
<name>A0A6A3ZGF8_9STRA</name>
<evidence type="ECO:0000313" key="25">
    <source>
        <dbReference type="Proteomes" id="UP000476176"/>
    </source>
</evidence>
<feature type="zinc finger region" description="C3H1-type" evidence="4">
    <location>
        <begin position="431"/>
        <end position="458"/>
    </location>
</feature>
<feature type="compositionally biased region" description="Low complexity" evidence="5">
    <location>
        <begin position="494"/>
        <end position="511"/>
    </location>
</feature>
<evidence type="ECO:0000313" key="21">
    <source>
        <dbReference type="Proteomes" id="UP000440367"/>
    </source>
</evidence>
<feature type="compositionally biased region" description="Basic and acidic residues" evidence="5">
    <location>
        <begin position="288"/>
        <end position="298"/>
    </location>
</feature>
<dbReference type="Proteomes" id="UP000440732">
    <property type="component" value="Unassembled WGS sequence"/>
</dbReference>
<evidence type="ECO:0000313" key="27">
    <source>
        <dbReference type="Proteomes" id="UP000488956"/>
    </source>
</evidence>
<dbReference type="EMBL" id="QXGF01000620">
    <property type="protein sequence ID" value="KAE8937658.1"/>
    <property type="molecule type" value="Genomic_DNA"/>
</dbReference>
<evidence type="ECO:0000256" key="1">
    <source>
        <dbReference type="ARBA" id="ARBA00022723"/>
    </source>
</evidence>
<dbReference type="InterPro" id="IPR006569">
    <property type="entry name" value="CID_dom"/>
</dbReference>
<dbReference type="SMART" id="SM00582">
    <property type="entry name" value="RPR"/>
    <property type="match status" value="1"/>
</dbReference>
<evidence type="ECO:0000313" key="26">
    <source>
        <dbReference type="Proteomes" id="UP000486351"/>
    </source>
</evidence>
<keyword evidence="3 4" id="KW-0862">Zinc</keyword>
<evidence type="ECO:0000313" key="22">
    <source>
        <dbReference type="Proteomes" id="UP000440732"/>
    </source>
</evidence>
<evidence type="ECO:0000313" key="12">
    <source>
        <dbReference type="EMBL" id="KAE9144703.1"/>
    </source>
</evidence>
<accession>A0A6A3ZGF8</accession>
<evidence type="ECO:0000313" key="15">
    <source>
        <dbReference type="EMBL" id="KAE9235014.1"/>
    </source>
</evidence>
<dbReference type="SUPFAM" id="SSF90229">
    <property type="entry name" value="CCCH zinc finger"/>
    <property type="match status" value="1"/>
</dbReference>
<evidence type="ECO:0000313" key="18">
    <source>
        <dbReference type="Proteomes" id="UP000429523"/>
    </source>
</evidence>
<evidence type="ECO:0000259" key="6">
    <source>
        <dbReference type="PROSITE" id="PS50103"/>
    </source>
</evidence>
<evidence type="ECO:0000313" key="14">
    <source>
        <dbReference type="EMBL" id="KAE9231649.1"/>
    </source>
</evidence>
<evidence type="ECO:0000256" key="5">
    <source>
        <dbReference type="SAM" id="MobiDB-lite"/>
    </source>
</evidence>
<reference evidence="18 19" key="1">
    <citation type="submission" date="2018-08" db="EMBL/GenBank/DDBJ databases">
        <title>Genomic investigation of the strawberry pathogen Phytophthora fragariae indicates pathogenicity is determined by transcriptional variation in three key races.</title>
        <authorList>
            <person name="Adams T.M."/>
            <person name="Armitage A.D."/>
            <person name="Sobczyk M.K."/>
            <person name="Bates H.J."/>
            <person name="Dunwell J.M."/>
            <person name="Nellist C.F."/>
            <person name="Harrison R.J."/>
        </authorList>
    </citation>
    <scope>NUCLEOTIDE SEQUENCE [LARGE SCALE GENOMIC DNA]</scope>
    <source>
        <strain evidence="16 20">A4</strain>
        <strain evidence="15 21">BC-1</strain>
        <strain evidence="14 25">BC-23</strain>
        <strain evidence="13 19">NOV-27</strain>
        <strain evidence="12 22">NOV-5</strain>
        <strain evidence="11 23">NOV-71</strain>
        <strain evidence="17 26">NOV-77</strain>
        <strain evidence="8 18">NOV-9</strain>
        <strain evidence="10 27">ONT-3</strain>
        <strain evidence="9 24">SCRP245</strain>
    </source>
</reference>
<dbReference type="PROSITE" id="PS51391">
    <property type="entry name" value="CID"/>
    <property type="match status" value="1"/>
</dbReference>
<dbReference type="EMBL" id="QXGC01000518">
    <property type="protein sequence ID" value="KAE9231649.1"/>
    <property type="molecule type" value="Genomic_DNA"/>
</dbReference>
<comment type="caution">
    <text evidence="15">The sequence shown here is derived from an EMBL/GenBank/DDBJ whole genome shotgun (WGS) entry which is preliminary data.</text>
</comment>
<dbReference type="SMART" id="SM00356">
    <property type="entry name" value="ZnF_C3H1"/>
    <property type="match status" value="2"/>
</dbReference>
<evidence type="ECO:0000259" key="7">
    <source>
        <dbReference type="PROSITE" id="PS51391"/>
    </source>
</evidence>
<dbReference type="EMBL" id="QXGE01000440">
    <property type="protein sequence ID" value="KAE9312434.1"/>
    <property type="molecule type" value="Genomic_DNA"/>
</dbReference>
<dbReference type="Proteomes" id="UP000433483">
    <property type="component" value="Unassembled WGS sequence"/>
</dbReference>